<proteinExistence type="predicted"/>
<accession>A0A6L9U0Q4</accession>
<reference evidence="2 3" key="1">
    <citation type="submission" date="2019-12" db="EMBL/GenBank/DDBJ databases">
        <title>Rhizobium genotypes associated with high levels of biological nitrogen fixation by grain legumes in a temperate-maritime cropping system.</title>
        <authorList>
            <person name="Maluk M."/>
            <person name="Francesc Ferrando Molina F."/>
            <person name="Lopez Del Egido L."/>
            <person name="Lafos M."/>
            <person name="Langarica-Fuentes A."/>
            <person name="Gebre Yohannes G."/>
            <person name="Young M.W."/>
            <person name="Martin P."/>
            <person name="Gantlett R."/>
            <person name="Kenicer G."/>
            <person name="Hawes C."/>
            <person name="Begg G.S."/>
            <person name="Quilliam R.S."/>
            <person name="Squire G.R."/>
            <person name="Poole P.S."/>
            <person name="Young P.W."/>
            <person name="Iannetta P.M."/>
            <person name="James E.K."/>
        </authorList>
    </citation>
    <scope>NUCLEOTIDE SEQUENCE [LARGE SCALE GENOMIC DNA]</scope>
    <source>
        <strain evidence="2 3">JHI1118</strain>
    </source>
</reference>
<dbReference type="InterPro" id="IPR007569">
    <property type="entry name" value="DUF559"/>
</dbReference>
<sequence>MAADAAGIIHPRPSTAHHKGRAFVAAHSDRRYFADIACHRIGLSVELDGSQHAEDAARRCDAERMASLESQDYLPSDSGTPRSWMRLRPFRIRYLPLCSSDKFC</sequence>
<organism evidence="2 3">
    <name type="scientific">Rhizobium lusitanum</name>
    <dbReference type="NCBI Taxonomy" id="293958"/>
    <lineage>
        <taxon>Bacteria</taxon>
        <taxon>Pseudomonadati</taxon>
        <taxon>Pseudomonadota</taxon>
        <taxon>Alphaproteobacteria</taxon>
        <taxon>Hyphomicrobiales</taxon>
        <taxon>Rhizobiaceae</taxon>
        <taxon>Rhizobium/Agrobacterium group</taxon>
        <taxon>Rhizobium</taxon>
    </lineage>
</organism>
<gene>
    <name evidence="2" type="ORF">GR212_00620</name>
</gene>
<feature type="domain" description="DUF559" evidence="1">
    <location>
        <begin position="30"/>
        <end position="73"/>
    </location>
</feature>
<evidence type="ECO:0000313" key="2">
    <source>
        <dbReference type="EMBL" id="NEI68058.1"/>
    </source>
</evidence>
<protein>
    <submittedName>
        <fullName evidence="2">DUF559 domain-containing protein</fullName>
    </submittedName>
</protein>
<evidence type="ECO:0000259" key="1">
    <source>
        <dbReference type="Pfam" id="PF04480"/>
    </source>
</evidence>
<dbReference type="EMBL" id="WUEY01000001">
    <property type="protein sequence ID" value="NEI68058.1"/>
    <property type="molecule type" value="Genomic_DNA"/>
</dbReference>
<dbReference type="Proteomes" id="UP000483035">
    <property type="component" value="Unassembled WGS sequence"/>
</dbReference>
<dbReference type="AlphaFoldDB" id="A0A6L9U0Q4"/>
<dbReference type="Pfam" id="PF04480">
    <property type="entry name" value="DUF559"/>
    <property type="match status" value="1"/>
</dbReference>
<evidence type="ECO:0000313" key="3">
    <source>
        <dbReference type="Proteomes" id="UP000483035"/>
    </source>
</evidence>
<dbReference type="RefSeq" id="WP_163984533.1">
    <property type="nucleotide sequence ID" value="NZ_WUEY01000001.1"/>
</dbReference>
<name>A0A6L9U0Q4_9HYPH</name>
<comment type="caution">
    <text evidence="2">The sequence shown here is derived from an EMBL/GenBank/DDBJ whole genome shotgun (WGS) entry which is preliminary data.</text>
</comment>